<dbReference type="PANTHER" id="PTHR14199:SF29">
    <property type="entry name" value="NEUROBLASTOMA BREAKPOINT FAMILY MEMBER 4-RELATED"/>
    <property type="match status" value="1"/>
</dbReference>
<accession>A0A667G1E7</accession>
<reference evidence="1" key="1">
    <citation type="submission" date="2025-08" db="UniProtKB">
        <authorList>
            <consortium name="Ensembl"/>
        </authorList>
    </citation>
    <scope>IDENTIFICATION</scope>
</reference>
<protein>
    <submittedName>
        <fullName evidence="1">Uncharacterized protein</fullName>
    </submittedName>
</protein>
<dbReference type="Ensembl" id="ENSLCNT00005010008.1">
    <property type="protein sequence ID" value="ENSLCNP00005008911.1"/>
    <property type="gene ID" value="ENSLCNG00005005844.1"/>
</dbReference>
<proteinExistence type="predicted"/>
<evidence type="ECO:0000313" key="2">
    <source>
        <dbReference type="Proteomes" id="UP000472241"/>
    </source>
</evidence>
<organism evidence="1 2">
    <name type="scientific">Lynx canadensis</name>
    <name type="common">Canada lynx</name>
    <name type="synonym">Felis canadensis</name>
    <dbReference type="NCBI Taxonomy" id="61383"/>
    <lineage>
        <taxon>Eukaryota</taxon>
        <taxon>Metazoa</taxon>
        <taxon>Chordata</taxon>
        <taxon>Craniata</taxon>
        <taxon>Vertebrata</taxon>
        <taxon>Euteleostomi</taxon>
        <taxon>Mammalia</taxon>
        <taxon>Eutheria</taxon>
        <taxon>Laurasiatheria</taxon>
        <taxon>Carnivora</taxon>
        <taxon>Feliformia</taxon>
        <taxon>Felidae</taxon>
        <taxon>Felinae</taxon>
        <taxon>Lynx</taxon>
    </lineage>
</organism>
<dbReference type="Proteomes" id="UP000472241">
    <property type="component" value="Unplaced"/>
</dbReference>
<reference evidence="1" key="2">
    <citation type="submission" date="2025-09" db="UniProtKB">
        <authorList>
            <consortium name="Ensembl"/>
        </authorList>
    </citation>
    <scope>IDENTIFICATION</scope>
</reference>
<dbReference type="InterPro" id="IPR055306">
    <property type="entry name" value="NBPF"/>
</dbReference>
<evidence type="ECO:0000313" key="1">
    <source>
        <dbReference type="Ensembl" id="ENSLCNP00005008911.1"/>
    </source>
</evidence>
<dbReference type="AlphaFoldDB" id="A0A667G1E7"/>
<sequence length="159" mass="17728">MVAPTSQHCQGVQRKRLASVATTHYVLASWRNRGNFTKSHRVILSIIVMCLVSSPQSPALPLLPHVTMAAPLDPVSDPGTEMSLLELNQELQSKLEASQQDIRDLREKFLVSEATAYSLANQLQKYKCEELKDIIESVLGETLQCKQGKLAETLTEKLR</sequence>
<name>A0A667G1E7_LYNCA</name>
<keyword evidence="2" id="KW-1185">Reference proteome</keyword>
<dbReference type="PANTHER" id="PTHR14199">
    <property type="entry name" value="NEUROBLASTOMA BREAKPOINT FAMILY MEMBER 6-LIKE PROTEIN"/>
    <property type="match status" value="1"/>
</dbReference>